<dbReference type="RefSeq" id="WP_277578777.1">
    <property type="nucleotide sequence ID" value="NZ_JANRMI010000004.1"/>
</dbReference>
<feature type="signal peptide" evidence="1">
    <location>
        <begin position="1"/>
        <end position="18"/>
    </location>
</feature>
<accession>A0ABT6DL48</accession>
<protein>
    <submittedName>
        <fullName evidence="2">Uncharacterized protein</fullName>
    </submittedName>
</protein>
<name>A0ABT6DL48_9BACT</name>
<dbReference type="EMBL" id="JANRMI010000004">
    <property type="protein sequence ID" value="MDG0817299.1"/>
    <property type="molecule type" value="Genomic_DNA"/>
</dbReference>
<keyword evidence="1" id="KW-0732">Signal</keyword>
<feature type="chain" id="PRO_5047020130" evidence="1">
    <location>
        <begin position="19"/>
        <end position="105"/>
    </location>
</feature>
<organism evidence="2 3">
    <name type="scientific">Bdellovibrio svalbardensis</name>
    <dbReference type="NCBI Taxonomy" id="2972972"/>
    <lineage>
        <taxon>Bacteria</taxon>
        <taxon>Pseudomonadati</taxon>
        <taxon>Bdellovibrionota</taxon>
        <taxon>Bdellovibrionia</taxon>
        <taxon>Bdellovibrionales</taxon>
        <taxon>Pseudobdellovibrionaceae</taxon>
        <taxon>Bdellovibrio</taxon>
    </lineage>
</organism>
<proteinExistence type="predicted"/>
<evidence type="ECO:0000313" key="3">
    <source>
        <dbReference type="Proteomes" id="UP001152321"/>
    </source>
</evidence>
<reference evidence="2" key="1">
    <citation type="submission" date="2022-08" db="EMBL/GenBank/DDBJ databases">
        <title>Novel Bdellovibrio Species Isolated from Svalbard: Designation Bdellovibrio svalbardensis.</title>
        <authorList>
            <person name="Mitchell R.J."/>
            <person name="Choi S.Y."/>
        </authorList>
    </citation>
    <scope>NUCLEOTIDE SEQUENCE</scope>
    <source>
        <strain evidence="2">PAP01</strain>
    </source>
</reference>
<sequence>MKTKMMILSLFISASAVAAIPKTMQGTVTLKIDSANAQITTKNVSLKEGDRVGLYKEVCQGPKVRLCHNEKVGTGVVSRVITQDASEIKIEGNAQAKEGLMILKE</sequence>
<keyword evidence="3" id="KW-1185">Reference proteome</keyword>
<evidence type="ECO:0000313" key="2">
    <source>
        <dbReference type="EMBL" id="MDG0817299.1"/>
    </source>
</evidence>
<dbReference type="Proteomes" id="UP001152321">
    <property type="component" value="Unassembled WGS sequence"/>
</dbReference>
<comment type="caution">
    <text evidence="2">The sequence shown here is derived from an EMBL/GenBank/DDBJ whole genome shotgun (WGS) entry which is preliminary data.</text>
</comment>
<evidence type="ECO:0000256" key="1">
    <source>
        <dbReference type="SAM" id="SignalP"/>
    </source>
</evidence>
<gene>
    <name evidence="2" type="ORF">NWE73_13035</name>
</gene>